<dbReference type="CDD" id="cd18186">
    <property type="entry name" value="BTB_POZ_ZBTB_KLHL-like"/>
    <property type="match status" value="1"/>
</dbReference>
<organism evidence="2 3">
    <name type="scientific">Hyaloscypha bicolor E</name>
    <dbReference type="NCBI Taxonomy" id="1095630"/>
    <lineage>
        <taxon>Eukaryota</taxon>
        <taxon>Fungi</taxon>
        <taxon>Dikarya</taxon>
        <taxon>Ascomycota</taxon>
        <taxon>Pezizomycotina</taxon>
        <taxon>Leotiomycetes</taxon>
        <taxon>Helotiales</taxon>
        <taxon>Hyaloscyphaceae</taxon>
        <taxon>Hyaloscypha</taxon>
        <taxon>Hyaloscypha bicolor</taxon>
    </lineage>
</organism>
<dbReference type="Pfam" id="PF00651">
    <property type="entry name" value="BTB"/>
    <property type="match status" value="1"/>
</dbReference>
<dbReference type="PANTHER" id="PTHR47843:SF2">
    <property type="entry name" value="BTB DOMAIN-CONTAINING PROTEIN"/>
    <property type="match status" value="1"/>
</dbReference>
<evidence type="ECO:0000313" key="3">
    <source>
        <dbReference type="Proteomes" id="UP000235371"/>
    </source>
</evidence>
<protein>
    <recommendedName>
        <fullName evidence="1">BTB domain-containing protein</fullName>
    </recommendedName>
</protein>
<dbReference type="OrthoDB" id="194443at2759"/>
<dbReference type="PANTHER" id="PTHR47843">
    <property type="entry name" value="BTB DOMAIN-CONTAINING PROTEIN-RELATED"/>
    <property type="match status" value="1"/>
</dbReference>
<sequence>MERPVFSNSFEMVMFHVGNDGDEEKFMVHREHVCSYSPVLKAAFNSSFVEGQTQSYRLDDIRPDSFRLFVQWLYTQGFCILDEISLAGAEPTSEMALTTTRLCQERDLNIIQLWLLADKFLIPRLQNDAMKHFVKILENQNYKHKGIYRSTHWIPYVYAEGRTTLDSPLRHLAVDLCLYSTSSSWSNAHPDHFPHQMLMELNSQIILSRETGYPDGRHYRHIRPDRNYLVVEDKPQCKEAKH</sequence>
<proteinExistence type="predicted"/>
<dbReference type="GeneID" id="36595232"/>
<name>A0A2J6T0A4_9HELO</name>
<evidence type="ECO:0000259" key="1">
    <source>
        <dbReference type="PROSITE" id="PS50097"/>
    </source>
</evidence>
<dbReference type="SMART" id="SM00225">
    <property type="entry name" value="BTB"/>
    <property type="match status" value="1"/>
</dbReference>
<feature type="domain" description="BTB" evidence="1">
    <location>
        <begin position="11"/>
        <end position="82"/>
    </location>
</feature>
<dbReference type="Gene3D" id="3.30.710.10">
    <property type="entry name" value="Potassium Channel Kv1.1, Chain A"/>
    <property type="match status" value="1"/>
</dbReference>
<keyword evidence="3" id="KW-1185">Reference proteome</keyword>
<reference evidence="2 3" key="1">
    <citation type="submission" date="2016-04" db="EMBL/GenBank/DDBJ databases">
        <title>A degradative enzymes factory behind the ericoid mycorrhizal symbiosis.</title>
        <authorList>
            <consortium name="DOE Joint Genome Institute"/>
            <person name="Martino E."/>
            <person name="Morin E."/>
            <person name="Grelet G."/>
            <person name="Kuo A."/>
            <person name="Kohler A."/>
            <person name="Daghino S."/>
            <person name="Barry K."/>
            <person name="Choi C."/>
            <person name="Cichocki N."/>
            <person name="Clum A."/>
            <person name="Copeland A."/>
            <person name="Hainaut M."/>
            <person name="Haridas S."/>
            <person name="Labutti K."/>
            <person name="Lindquist E."/>
            <person name="Lipzen A."/>
            <person name="Khouja H.-R."/>
            <person name="Murat C."/>
            <person name="Ohm R."/>
            <person name="Olson A."/>
            <person name="Spatafora J."/>
            <person name="Veneault-Fourrey C."/>
            <person name="Henrissat B."/>
            <person name="Grigoriev I."/>
            <person name="Martin F."/>
            <person name="Perotto S."/>
        </authorList>
    </citation>
    <scope>NUCLEOTIDE SEQUENCE [LARGE SCALE GENOMIC DNA]</scope>
    <source>
        <strain evidence="2 3">E</strain>
    </source>
</reference>
<dbReference type="SUPFAM" id="SSF54695">
    <property type="entry name" value="POZ domain"/>
    <property type="match status" value="1"/>
</dbReference>
<evidence type="ECO:0000313" key="2">
    <source>
        <dbReference type="EMBL" id="PMD56456.1"/>
    </source>
</evidence>
<dbReference type="InParanoid" id="A0A2J6T0A4"/>
<dbReference type="InterPro" id="IPR011333">
    <property type="entry name" value="SKP1/BTB/POZ_sf"/>
</dbReference>
<dbReference type="AlphaFoldDB" id="A0A2J6T0A4"/>
<dbReference type="InterPro" id="IPR000210">
    <property type="entry name" value="BTB/POZ_dom"/>
</dbReference>
<dbReference type="EMBL" id="KZ613848">
    <property type="protein sequence ID" value="PMD56456.1"/>
    <property type="molecule type" value="Genomic_DNA"/>
</dbReference>
<accession>A0A2J6T0A4</accession>
<dbReference type="PROSITE" id="PS50097">
    <property type="entry name" value="BTB"/>
    <property type="match status" value="1"/>
</dbReference>
<dbReference type="Proteomes" id="UP000235371">
    <property type="component" value="Unassembled WGS sequence"/>
</dbReference>
<gene>
    <name evidence="2" type="ORF">K444DRAFT_666067</name>
</gene>
<dbReference type="STRING" id="1095630.A0A2J6T0A4"/>
<dbReference type="RefSeq" id="XP_024733360.1">
    <property type="nucleotide sequence ID" value="XM_024887156.1"/>
</dbReference>